<comment type="caution">
    <text evidence="1">The sequence shown here is derived from an EMBL/GenBank/DDBJ whole genome shotgun (WGS) entry which is preliminary data.</text>
</comment>
<evidence type="ECO:0000313" key="2">
    <source>
        <dbReference type="Proteomes" id="UP001595752"/>
    </source>
</evidence>
<organism evidence="1 2">
    <name type="scientific">Bacillus songklensis</name>
    <dbReference type="NCBI Taxonomy" id="1069116"/>
    <lineage>
        <taxon>Bacteria</taxon>
        <taxon>Bacillati</taxon>
        <taxon>Bacillota</taxon>
        <taxon>Bacilli</taxon>
        <taxon>Bacillales</taxon>
        <taxon>Bacillaceae</taxon>
        <taxon>Bacillus</taxon>
    </lineage>
</organism>
<accession>A0ABV8AXT9</accession>
<evidence type="ECO:0000313" key="1">
    <source>
        <dbReference type="EMBL" id="MFC3882490.1"/>
    </source>
</evidence>
<sequence length="181" mass="20645">MWSTLFGLGAYIIAPKLIGKLREQKIQVIHAVPGRLRLQNQKWKNEHVVAYMEKVLIQHPLIESCRVSPITGSLVLEFATPYLQQTELDELLQLVTDVTVESFAVTNDKLMNTMRGTFNRINENVKKTTNGYTSIDSLLIVYFMFQGIRNFPVNPAFASSLFYWAFTVLKNSEQKGEGNDN</sequence>
<gene>
    <name evidence="1" type="ORF">ACFOU2_02940</name>
</gene>
<dbReference type="RefSeq" id="WP_377912021.1">
    <property type="nucleotide sequence ID" value="NZ_JBHRZT010000018.1"/>
</dbReference>
<name>A0ABV8AXT9_9BACI</name>
<dbReference type="Pfam" id="PF19991">
    <property type="entry name" value="HMA_2"/>
    <property type="match status" value="1"/>
</dbReference>
<proteinExistence type="predicted"/>
<protein>
    <submittedName>
        <fullName evidence="1">HMA2 domain-containing protein</fullName>
    </submittedName>
</protein>
<dbReference type="Proteomes" id="UP001595752">
    <property type="component" value="Unassembled WGS sequence"/>
</dbReference>
<keyword evidence="2" id="KW-1185">Reference proteome</keyword>
<reference evidence="2" key="1">
    <citation type="journal article" date="2019" name="Int. J. Syst. Evol. Microbiol.">
        <title>The Global Catalogue of Microorganisms (GCM) 10K type strain sequencing project: providing services to taxonomists for standard genome sequencing and annotation.</title>
        <authorList>
            <consortium name="The Broad Institute Genomics Platform"/>
            <consortium name="The Broad Institute Genome Sequencing Center for Infectious Disease"/>
            <person name="Wu L."/>
            <person name="Ma J."/>
        </authorList>
    </citation>
    <scope>NUCLEOTIDE SEQUENCE [LARGE SCALE GENOMIC DNA]</scope>
    <source>
        <strain evidence="2">CCUG 61889</strain>
    </source>
</reference>
<dbReference type="EMBL" id="JBHRZT010000018">
    <property type="protein sequence ID" value="MFC3882490.1"/>
    <property type="molecule type" value="Genomic_DNA"/>
</dbReference>